<evidence type="ECO:0000313" key="2">
    <source>
        <dbReference type="EMBL" id="KAJ1117827.1"/>
    </source>
</evidence>
<dbReference type="EMBL" id="JANPWB010000012">
    <property type="protein sequence ID" value="KAJ1117827.1"/>
    <property type="molecule type" value="Genomic_DNA"/>
</dbReference>
<keyword evidence="1" id="KW-0472">Membrane</keyword>
<gene>
    <name evidence="2" type="ORF">NDU88_006023</name>
</gene>
<feature type="transmembrane region" description="Helical" evidence="1">
    <location>
        <begin position="39"/>
        <end position="62"/>
    </location>
</feature>
<name>A0AAV7NT09_PLEWA</name>
<proteinExistence type="predicted"/>
<reference evidence="2" key="1">
    <citation type="journal article" date="2022" name="bioRxiv">
        <title>Sequencing and chromosome-scale assembly of the giantPleurodeles waltlgenome.</title>
        <authorList>
            <person name="Brown T."/>
            <person name="Elewa A."/>
            <person name="Iarovenko S."/>
            <person name="Subramanian E."/>
            <person name="Araus A.J."/>
            <person name="Petzold A."/>
            <person name="Susuki M."/>
            <person name="Suzuki K.-i.T."/>
            <person name="Hayashi T."/>
            <person name="Toyoda A."/>
            <person name="Oliveira C."/>
            <person name="Osipova E."/>
            <person name="Leigh N.D."/>
            <person name="Simon A."/>
            <person name="Yun M.H."/>
        </authorList>
    </citation>
    <scope>NUCLEOTIDE SEQUENCE</scope>
    <source>
        <strain evidence="2">20211129_DDA</strain>
        <tissue evidence="2">Liver</tissue>
    </source>
</reference>
<comment type="caution">
    <text evidence="2">The sequence shown here is derived from an EMBL/GenBank/DDBJ whole genome shotgun (WGS) entry which is preliminary data.</text>
</comment>
<keyword evidence="1" id="KW-1133">Transmembrane helix</keyword>
<evidence type="ECO:0000256" key="1">
    <source>
        <dbReference type="SAM" id="Phobius"/>
    </source>
</evidence>
<accession>A0AAV7NT09</accession>
<dbReference type="AlphaFoldDB" id="A0AAV7NT09"/>
<keyword evidence="1" id="KW-0812">Transmembrane</keyword>
<evidence type="ECO:0000313" key="3">
    <source>
        <dbReference type="Proteomes" id="UP001066276"/>
    </source>
</evidence>
<dbReference type="Proteomes" id="UP001066276">
    <property type="component" value="Chromosome 8"/>
</dbReference>
<keyword evidence="3" id="KW-1185">Reference proteome</keyword>
<protein>
    <submittedName>
        <fullName evidence="2">Uncharacterized protein</fullName>
    </submittedName>
</protein>
<organism evidence="2 3">
    <name type="scientific">Pleurodeles waltl</name>
    <name type="common">Iberian ribbed newt</name>
    <dbReference type="NCBI Taxonomy" id="8319"/>
    <lineage>
        <taxon>Eukaryota</taxon>
        <taxon>Metazoa</taxon>
        <taxon>Chordata</taxon>
        <taxon>Craniata</taxon>
        <taxon>Vertebrata</taxon>
        <taxon>Euteleostomi</taxon>
        <taxon>Amphibia</taxon>
        <taxon>Batrachia</taxon>
        <taxon>Caudata</taxon>
        <taxon>Salamandroidea</taxon>
        <taxon>Salamandridae</taxon>
        <taxon>Pleurodelinae</taxon>
        <taxon>Pleurodeles</taxon>
    </lineage>
</organism>
<sequence>MPLPHLPPLATPGRMGRFRRGLAGGAINSEEFLIRGECVTAALLSAAVLLPVPAVFLPLALVTQLA</sequence>